<dbReference type="RefSeq" id="WP_048098500.1">
    <property type="nucleotide sequence ID" value="NZ_JFZT01000012.1"/>
</dbReference>
<reference evidence="5 6" key="1">
    <citation type="submission" date="2014-03" db="EMBL/GenBank/DDBJ databases">
        <title>Draft genome sequence of the novel thermoacidophilic archaea Acidianus copahuensis ALE1 strain, isolated from Copahue volcanic area in Neuquen Argentina.</title>
        <authorList>
            <person name="Urbieta M.S."/>
            <person name="Rascovan N."/>
            <person name="Castro C."/>
            <person name="Revale S."/>
            <person name="Giaveno M.A."/>
            <person name="Vazquez M.P."/>
            <person name="Donati E.R."/>
        </authorList>
    </citation>
    <scope>NUCLEOTIDE SEQUENCE [LARGE SCALE GENOMIC DNA]</scope>
    <source>
        <strain evidence="5 6">ALE1</strain>
    </source>
</reference>
<dbReference type="InterPro" id="IPR029017">
    <property type="entry name" value="Enolase-like_N"/>
</dbReference>
<accession>A0A031LX57</accession>
<dbReference type="Gene3D" id="3.30.390.10">
    <property type="entry name" value="Enolase-like, N-terminal domain"/>
    <property type="match status" value="1"/>
</dbReference>
<evidence type="ECO:0000313" key="5">
    <source>
        <dbReference type="EMBL" id="EZQ11723.1"/>
    </source>
</evidence>
<dbReference type="GO" id="GO:0016853">
    <property type="term" value="F:isomerase activity"/>
    <property type="evidence" value="ECO:0007669"/>
    <property type="project" value="UniProtKB-KW"/>
</dbReference>
<dbReference type="STRING" id="1160895.CM19_00640"/>
<dbReference type="SUPFAM" id="SSF51604">
    <property type="entry name" value="Enolase C-terminal domain-like"/>
    <property type="match status" value="1"/>
</dbReference>
<dbReference type="SUPFAM" id="SSF54826">
    <property type="entry name" value="Enolase N-terminal domain-like"/>
    <property type="match status" value="1"/>
</dbReference>
<dbReference type="OrthoDB" id="42605at2157"/>
<evidence type="ECO:0000256" key="2">
    <source>
        <dbReference type="ARBA" id="ARBA00022723"/>
    </source>
</evidence>
<dbReference type="InterPro" id="IPR036849">
    <property type="entry name" value="Enolase-like_C_sf"/>
</dbReference>
<dbReference type="InterPro" id="IPR029065">
    <property type="entry name" value="Enolase_C-like"/>
</dbReference>
<dbReference type="GO" id="GO:0016836">
    <property type="term" value="F:hydro-lyase activity"/>
    <property type="evidence" value="ECO:0007669"/>
    <property type="project" value="TreeGrafter"/>
</dbReference>
<dbReference type="InterPro" id="IPR013342">
    <property type="entry name" value="Mandelate_racemase_C"/>
</dbReference>
<dbReference type="Pfam" id="PF13378">
    <property type="entry name" value="MR_MLE_C"/>
    <property type="match status" value="1"/>
</dbReference>
<protein>
    <submittedName>
        <fullName evidence="5">Isomerase</fullName>
    </submittedName>
</protein>
<keyword evidence="3" id="KW-0460">Magnesium</keyword>
<evidence type="ECO:0000256" key="1">
    <source>
        <dbReference type="ARBA" id="ARBA00001946"/>
    </source>
</evidence>
<sequence>MIITEVEARCIKVPLPTKLYPAWTPGIAQSHLEACLVKIYTDEGIIGISGGIDFQGVVKKSIEDFVKHYLIGKDPFLLGNFDRVIKFSSFIGPRTYIVEIALWDLIGKALKAPIYRLLGGYKDRVKAYASTAEVKKAEDRIKDVKNMINEGFKAVKIRAHSENPEDDIKVVKALRDAFGFSIEIMVDANQAWSWTGPVWSYNTVLKVARELEKMEVSWLEEPLPKDNLEGLRRLRKEVNIPIAGGELEHGLYRFKELIEKDVYDIVQPDVTLSGGINEVKKIASLAESKNKLCIPHTWTHGLGLAANLQLIGSLSNCPFLEFPYEPPAWRVEVRDMLIKEPLKIDKDGYVNIPNKLGLGIELNEEIIEKYSVQ</sequence>
<dbReference type="SMART" id="SM00922">
    <property type="entry name" value="MR_MLE"/>
    <property type="match status" value="1"/>
</dbReference>
<dbReference type="Proteomes" id="UP000024332">
    <property type="component" value="Unassembled WGS sequence"/>
</dbReference>
<dbReference type="CDD" id="cd03316">
    <property type="entry name" value="MR_like"/>
    <property type="match status" value="1"/>
</dbReference>
<dbReference type="Gene3D" id="3.20.20.120">
    <property type="entry name" value="Enolase-like C-terminal domain"/>
    <property type="match status" value="1"/>
</dbReference>
<evidence type="ECO:0000256" key="3">
    <source>
        <dbReference type="ARBA" id="ARBA00022842"/>
    </source>
</evidence>
<dbReference type="InterPro" id="IPR013341">
    <property type="entry name" value="Mandelate_racemase_N_dom"/>
</dbReference>
<evidence type="ECO:0000313" key="6">
    <source>
        <dbReference type="Proteomes" id="UP000024332"/>
    </source>
</evidence>
<keyword evidence="5" id="KW-0413">Isomerase</keyword>
<gene>
    <name evidence="5" type="ORF">CM19_00640</name>
</gene>
<dbReference type="EMBL" id="JFZT01000012">
    <property type="protein sequence ID" value="EZQ11723.1"/>
    <property type="molecule type" value="Genomic_DNA"/>
</dbReference>
<dbReference type="PANTHER" id="PTHR13794:SF58">
    <property type="entry name" value="MITOCHONDRIAL ENOLASE SUPERFAMILY MEMBER 1"/>
    <property type="match status" value="1"/>
</dbReference>
<keyword evidence="6" id="KW-1185">Reference proteome</keyword>
<dbReference type="SFLD" id="SFLDS00001">
    <property type="entry name" value="Enolase"/>
    <property type="match status" value="1"/>
</dbReference>
<dbReference type="GO" id="GO:0016052">
    <property type="term" value="P:carbohydrate catabolic process"/>
    <property type="evidence" value="ECO:0007669"/>
    <property type="project" value="TreeGrafter"/>
</dbReference>
<name>A0A031LX57_9CREN</name>
<comment type="caution">
    <text evidence="5">The sequence shown here is derived from an EMBL/GenBank/DDBJ whole genome shotgun (WGS) entry which is preliminary data.</text>
</comment>
<dbReference type="GO" id="GO:0000287">
    <property type="term" value="F:magnesium ion binding"/>
    <property type="evidence" value="ECO:0007669"/>
    <property type="project" value="TreeGrafter"/>
</dbReference>
<organism evidence="5 6">
    <name type="scientific">Candidatus Acidianus copahuensis</name>
    <dbReference type="NCBI Taxonomy" id="1160895"/>
    <lineage>
        <taxon>Archaea</taxon>
        <taxon>Thermoproteota</taxon>
        <taxon>Thermoprotei</taxon>
        <taxon>Sulfolobales</taxon>
        <taxon>Sulfolobaceae</taxon>
        <taxon>Acidianus</taxon>
    </lineage>
</organism>
<dbReference type="AlphaFoldDB" id="A0A031LX57"/>
<evidence type="ECO:0000259" key="4">
    <source>
        <dbReference type="SMART" id="SM00922"/>
    </source>
</evidence>
<dbReference type="PANTHER" id="PTHR13794">
    <property type="entry name" value="ENOLASE SUPERFAMILY, MANDELATE RACEMASE"/>
    <property type="match status" value="1"/>
</dbReference>
<proteinExistence type="predicted"/>
<dbReference type="InterPro" id="IPR046945">
    <property type="entry name" value="RHMD-like"/>
</dbReference>
<dbReference type="SFLD" id="SFLDG00179">
    <property type="entry name" value="mandelate_racemase"/>
    <property type="match status" value="1"/>
</dbReference>
<comment type="cofactor">
    <cofactor evidence="1">
        <name>Mg(2+)</name>
        <dbReference type="ChEBI" id="CHEBI:18420"/>
    </cofactor>
</comment>
<keyword evidence="2" id="KW-0479">Metal-binding</keyword>
<dbReference type="Pfam" id="PF02746">
    <property type="entry name" value="MR_MLE_N"/>
    <property type="match status" value="1"/>
</dbReference>
<feature type="domain" description="Mandelate racemase/muconate lactonizing enzyme C-terminal" evidence="4">
    <location>
        <begin position="137"/>
        <end position="241"/>
    </location>
</feature>